<keyword evidence="1" id="KW-0812">Transmembrane</keyword>
<evidence type="ECO:0000313" key="2">
    <source>
        <dbReference type="EMBL" id="AOY76764.1"/>
    </source>
</evidence>
<dbReference type="Proteomes" id="UP000177894">
    <property type="component" value="Chromosome"/>
</dbReference>
<evidence type="ECO:0000313" key="3">
    <source>
        <dbReference type="Proteomes" id="UP000177894"/>
    </source>
</evidence>
<feature type="transmembrane region" description="Helical" evidence="1">
    <location>
        <begin position="48"/>
        <end position="66"/>
    </location>
</feature>
<feature type="transmembrane region" description="Helical" evidence="1">
    <location>
        <begin position="72"/>
        <end position="102"/>
    </location>
</feature>
<dbReference type="EMBL" id="CP017603">
    <property type="protein sequence ID" value="AOY76764.1"/>
    <property type="molecule type" value="Genomic_DNA"/>
</dbReference>
<proteinExistence type="predicted"/>
<dbReference type="Pfam" id="PF13782">
    <property type="entry name" value="SpoVAB"/>
    <property type="match status" value="1"/>
</dbReference>
<organism evidence="2 3">
    <name type="scientific">Clostridium formicaceticum</name>
    <dbReference type="NCBI Taxonomy" id="1497"/>
    <lineage>
        <taxon>Bacteria</taxon>
        <taxon>Bacillati</taxon>
        <taxon>Bacillota</taxon>
        <taxon>Clostridia</taxon>
        <taxon>Eubacteriales</taxon>
        <taxon>Clostridiaceae</taxon>
        <taxon>Clostridium</taxon>
    </lineage>
</organism>
<feature type="transmembrane region" description="Helical" evidence="1">
    <location>
        <begin position="114"/>
        <end position="136"/>
    </location>
</feature>
<feature type="transmembrane region" description="Helical" evidence="1">
    <location>
        <begin position="6"/>
        <end position="27"/>
    </location>
</feature>
<sequence>MVVLYIIIPIIGFSNGIVVGSGIVALLTLLDIVPRLGQLTKTYKFTPIYENAIIGGATIAAFLSLINKGINIGTILVILIGFTMGIFIGLLASALAEVMNVIPVVVRRFKIEEYVLYIVYSLILGKTIGSFIHWLVLH</sequence>
<name>A0ABN4TA97_9CLOT</name>
<protein>
    <submittedName>
        <fullName evidence="2">Stage V sporulation protein AC</fullName>
    </submittedName>
</protein>
<gene>
    <name evidence="2" type="ORF">BJL90_13425</name>
</gene>
<keyword evidence="1" id="KW-1133">Transmembrane helix</keyword>
<keyword evidence="1" id="KW-0472">Membrane</keyword>
<reference evidence="2 3" key="1">
    <citation type="submission" date="2016-10" db="EMBL/GenBank/DDBJ databases">
        <title>Complete Genome Sequence of Acetogen Clostridium formicoaceticum ATCC 27076.</title>
        <authorList>
            <person name="Bao T."/>
            <person name="Cheng C."/>
            <person name="Zhao J."/>
            <person name="Yang S.-T."/>
            <person name="Wang J."/>
            <person name="Wang M."/>
        </authorList>
    </citation>
    <scope>NUCLEOTIDE SEQUENCE [LARGE SCALE GENOMIC DNA]</scope>
    <source>
        <strain evidence="2 3">ATCC 27076</strain>
    </source>
</reference>
<evidence type="ECO:0000256" key="1">
    <source>
        <dbReference type="SAM" id="Phobius"/>
    </source>
</evidence>
<accession>A0ABN4TA97</accession>
<keyword evidence="3" id="KW-1185">Reference proteome</keyword>
<dbReference type="InterPro" id="IPR020144">
    <property type="entry name" value="SpoVAB"/>
</dbReference>